<keyword evidence="4" id="KW-0804">Transcription</keyword>
<comment type="subcellular location">
    <subcellularLocation>
        <location evidence="1">Nucleus</location>
    </subcellularLocation>
</comment>
<dbReference type="PANTHER" id="PTHR31674:SF95">
    <property type="entry name" value="B3 DOMAIN-CONTAINING PROTEIN OS03G0212300"/>
    <property type="match status" value="1"/>
</dbReference>
<dbReference type="GO" id="GO:0003677">
    <property type="term" value="F:DNA binding"/>
    <property type="evidence" value="ECO:0007669"/>
    <property type="project" value="UniProtKB-KW"/>
</dbReference>
<dbReference type="Gene3D" id="2.40.330.10">
    <property type="entry name" value="DNA-binding pseudobarrel domain"/>
    <property type="match status" value="2"/>
</dbReference>
<evidence type="ECO:0000256" key="3">
    <source>
        <dbReference type="ARBA" id="ARBA00023125"/>
    </source>
</evidence>
<reference evidence="8 9" key="2">
    <citation type="submission" date="2013-12" db="EMBL/GenBank/DDBJ databases">
        <authorList>
            <person name="Yu Y."/>
            <person name="Lee S."/>
            <person name="de Baynast K."/>
            <person name="Wissotski M."/>
            <person name="Liu L."/>
            <person name="Talag J."/>
            <person name="Goicoechea J."/>
            <person name="Angelova A."/>
            <person name="Jetty R."/>
            <person name="Kudrna D."/>
            <person name="Golser W."/>
            <person name="Rivera L."/>
            <person name="Zhang J."/>
            <person name="Wing R."/>
        </authorList>
    </citation>
    <scope>NUCLEOTIDE SEQUENCE</scope>
</reference>
<dbReference type="InterPro" id="IPR039218">
    <property type="entry name" value="REM_fam"/>
</dbReference>
<feature type="domain" description="TF-B3" evidence="7">
    <location>
        <begin position="160"/>
        <end position="269"/>
    </location>
</feature>
<dbReference type="eggNOG" id="ENOG502S1AK">
    <property type="taxonomic scope" value="Eukaryota"/>
</dbReference>
<evidence type="ECO:0000256" key="5">
    <source>
        <dbReference type="ARBA" id="ARBA00023242"/>
    </source>
</evidence>
<dbReference type="Pfam" id="PF02362">
    <property type="entry name" value="B3"/>
    <property type="match status" value="2"/>
</dbReference>
<feature type="domain" description="TF-B3" evidence="7">
    <location>
        <begin position="9"/>
        <end position="109"/>
    </location>
</feature>
<dbReference type="STRING" id="77586.A0A0D9VR52"/>
<evidence type="ECO:0000256" key="6">
    <source>
        <dbReference type="SAM" id="MobiDB-lite"/>
    </source>
</evidence>
<feature type="compositionally biased region" description="Acidic residues" evidence="6">
    <location>
        <begin position="133"/>
        <end position="146"/>
    </location>
</feature>
<evidence type="ECO:0000313" key="8">
    <source>
        <dbReference type="EnsemblPlants" id="LPERR03G07400.3"/>
    </source>
</evidence>
<dbReference type="CDD" id="cd10017">
    <property type="entry name" value="B3_DNA"/>
    <property type="match status" value="2"/>
</dbReference>
<dbReference type="GO" id="GO:0005634">
    <property type="term" value="C:nucleus"/>
    <property type="evidence" value="ECO:0007669"/>
    <property type="project" value="UniProtKB-SubCell"/>
</dbReference>
<dbReference type="Gramene" id="LPERR03G07400.1">
    <property type="protein sequence ID" value="LPERR03G07400.1"/>
    <property type="gene ID" value="LPERR03G07400"/>
</dbReference>
<reference evidence="8 9" key="1">
    <citation type="submission" date="2012-08" db="EMBL/GenBank/DDBJ databases">
        <title>Oryza genome evolution.</title>
        <authorList>
            <person name="Wing R.A."/>
        </authorList>
    </citation>
    <scope>NUCLEOTIDE SEQUENCE</scope>
</reference>
<evidence type="ECO:0000256" key="2">
    <source>
        <dbReference type="ARBA" id="ARBA00023015"/>
    </source>
</evidence>
<dbReference type="Proteomes" id="UP000032180">
    <property type="component" value="Chromosome 3"/>
</dbReference>
<keyword evidence="5" id="KW-0539">Nucleus</keyword>
<dbReference type="EnsemblPlants" id="LPERR03G07400.3">
    <property type="protein sequence ID" value="LPERR03G07400.3"/>
    <property type="gene ID" value="LPERR03G07400"/>
</dbReference>
<dbReference type="PROSITE" id="PS50863">
    <property type="entry name" value="B3"/>
    <property type="match status" value="2"/>
</dbReference>
<dbReference type="Gramene" id="LPERR03G07400.2">
    <property type="protein sequence ID" value="LPERR03G07400.2"/>
    <property type="gene ID" value="LPERR03G07400"/>
</dbReference>
<feature type="region of interest" description="Disordered" evidence="6">
    <location>
        <begin position="120"/>
        <end position="150"/>
    </location>
</feature>
<proteinExistence type="predicted"/>
<evidence type="ECO:0000256" key="1">
    <source>
        <dbReference type="ARBA" id="ARBA00004123"/>
    </source>
</evidence>
<keyword evidence="9" id="KW-1185">Reference proteome</keyword>
<keyword evidence="3" id="KW-0238">DNA-binding</keyword>
<evidence type="ECO:0000313" key="9">
    <source>
        <dbReference type="Proteomes" id="UP000032180"/>
    </source>
</evidence>
<dbReference type="AlphaFoldDB" id="A0A0D9VR52"/>
<sequence length="274" mass="30299">MANSRLANYEFFKVILPGSSKTKLKLPDKFVRELEHEHGQILRDAKLHVAGRRRQLWDVRVVVDDVTGGAYLTRGWLQFTRAHDIGDGLFLVFRFDGAATFAITVFDPTMCRRDYYRHDAGESGSSSSGGGDGDCDSDSDASEGDGDGGGGDVATSQFAVTLRLCNLGEKQAQYLNVPVEFQEAHGYAKRAEVALRMRGRTWTVRLKHSRKQKGQRAALRYGWHQFCVDNGLAVGDTCFFRLLPVPNHAGAGDDDDGDHVLKVSVRKADGTFIE</sequence>
<dbReference type="SMART" id="SM01019">
    <property type="entry name" value="B3"/>
    <property type="match status" value="2"/>
</dbReference>
<dbReference type="HOGENOM" id="CLU_015069_4_0_1"/>
<dbReference type="EnsemblPlants" id="LPERR03G07400.1">
    <property type="protein sequence ID" value="LPERR03G07400.1"/>
    <property type="gene ID" value="LPERR03G07400"/>
</dbReference>
<dbReference type="InterPro" id="IPR015300">
    <property type="entry name" value="DNA-bd_pseudobarrel_sf"/>
</dbReference>
<name>A0A0D9VR52_9ORYZ</name>
<reference evidence="8" key="3">
    <citation type="submission" date="2015-04" db="UniProtKB">
        <authorList>
            <consortium name="EnsemblPlants"/>
        </authorList>
    </citation>
    <scope>IDENTIFICATION</scope>
</reference>
<dbReference type="Gramene" id="LPERR03G07400.3">
    <property type="protein sequence ID" value="LPERR03G07400.3"/>
    <property type="gene ID" value="LPERR03G07400"/>
</dbReference>
<accession>A0A0D9VR52</accession>
<keyword evidence="2" id="KW-0805">Transcription regulation</keyword>
<evidence type="ECO:0000256" key="4">
    <source>
        <dbReference type="ARBA" id="ARBA00023163"/>
    </source>
</evidence>
<evidence type="ECO:0000259" key="7">
    <source>
        <dbReference type="PROSITE" id="PS50863"/>
    </source>
</evidence>
<dbReference type="PANTHER" id="PTHR31674">
    <property type="entry name" value="B3 DOMAIN-CONTAINING PROTEIN REM-LIKE 3-RELATED"/>
    <property type="match status" value="1"/>
</dbReference>
<protein>
    <recommendedName>
        <fullName evidence="7">TF-B3 domain-containing protein</fullName>
    </recommendedName>
</protein>
<dbReference type="InterPro" id="IPR003340">
    <property type="entry name" value="B3_DNA-bd"/>
</dbReference>
<dbReference type="EnsemblPlants" id="LPERR03G07400.2">
    <property type="protein sequence ID" value="LPERR03G07400.2"/>
    <property type="gene ID" value="LPERR03G07400"/>
</dbReference>
<dbReference type="SUPFAM" id="SSF101936">
    <property type="entry name" value="DNA-binding pseudobarrel domain"/>
    <property type="match status" value="2"/>
</dbReference>
<organism evidence="8 9">
    <name type="scientific">Leersia perrieri</name>
    <dbReference type="NCBI Taxonomy" id="77586"/>
    <lineage>
        <taxon>Eukaryota</taxon>
        <taxon>Viridiplantae</taxon>
        <taxon>Streptophyta</taxon>
        <taxon>Embryophyta</taxon>
        <taxon>Tracheophyta</taxon>
        <taxon>Spermatophyta</taxon>
        <taxon>Magnoliopsida</taxon>
        <taxon>Liliopsida</taxon>
        <taxon>Poales</taxon>
        <taxon>Poaceae</taxon>
        <taxon>BOP clade</taxon>
        <taxon>Oryzoideae</taxon>
        <taxon>Oryzeae</taxon>
        <taxon>Oryzinae</taxon>
        <taxon>Leersia</taxon>
    </lineage>
</organism>